<feature type="transmembrane region" description="Helical" evidence="8">
    <location>
        <begin position="155"/>
        <end position="172"/>
    </location>
</feature>
<evidence type="ECO:0000313" key="10">
    <source>
        <dbReference type="EMBL" id="MED4400928.1"/>
    </source>
</evidence>
<evidence type="ECO:0000256" key="6">
    <source>
        <dbReference type="ARBA" id="ARBA00023136"/>
    </source>
</evidence>
<dbReference type="InterPro" id="IPR050448">
    <property type="entry name" value="OpgB/LTA_synthase_biosynth"/>
</dbReference>
<proteinExistence type="inferred from homology"/>
<dbReference type="EC" id="2.7.8.-" evidence="10"/>
<feature type="domain" description="Sulfatase N-terminal" evidence="9">
    <location>
        <begin position="244"/>
        <end position="536"/>
    </location>
</feature>
<evidence type="ECO:0000256" key="2">
    <source>
        <dbReference type="ARBA" id="ARBA00009983"/>
    </source>
</evidence>
<evidence type="ECO:0000256" key="3">
    <source>
        <dbReference type="ARBA" id="ARBA00022475"/>
    </source>
</evidence>
<accession>A0ABU6NUV7</accession>
<evidence type="ECO:0000256" key="8">
    <source>
        <dbReference type="SAM" id="Phobius"/>
    </source>
</evidence>
<dbReference type="GO" id="GO:0016740">
    <property type="term" value="F:transferase activity"/>
    <property type="evidence" value="ECO:0007669"/>
    <property type="project" value="UniProtKB-KW"/>
</dbReference>
<evidence type="ECO:0000256" key="1">
    <source>
        <dbReference type="ARBA" id="ARBA00004651"/>
    </source>
</evidence>
<dbReference type="PANTHER" id="PTHR47371">
    <property type="entry name" value="LIPOTEICHOIC ACID SYNTHASE"/>
    <property type="match status" value="1"/>
</dbReference>
<dbReference type="SUPFAM" id="SSF53649">
    <property type="entry name" value="Alkaline phosphatase-like"/>
    <property type="match status" value="1"/>
</dbReference>
<comment type="similarity">
    <text evidence="2 7">Belongs to the LTA synthase family.</text>
</comment>
<evidence type="ECO:0000256" key="5">
    <source>
        <dbReference type="ARBA" id="ARBA00022989"/>
    </source>
</evidence>
<comment type="subcellular location">
    <subcellularLocation>
        <location evidence="1">Cell membrane</location>
        <topology evidence="1">Multi-pass membrane protein</topology>
    </subcellularLocation>
</comment>
<reference evidence="10 11" key="1">
    <citation type="submission" date="2023-03" db="EMBL/GenBank/DDBJ databases">
        <title>Bacillus Genome Sequencing.</title>
        <authorList>
            <person name="Dunlap C."/>
        </authorList>
    </citation>
    <scope>NUCLEOTIDE SEQUENCE [LARGE SCALE GENOMIC DNA]</scope>
    <source>
        <strain evidence="10 11">NRS-1717</strain>
    </source>
</reference>
<dbReference type="EMBL" id="JARTFS010000005">
    <property type="protein sequence ID" value="MED4400928.1"/>
    <property type="molecule type" value="Genomic_DNA"/>
</dbReference>
<dbReference type="Pfam" id="PF00884">
    <property type="entry name" value="Sulfatase"/>
    <property type="match status" value="1"/>
</dbReference>
<dbReference type="Gene3D" id="3.30.1120.170">
    <property type="match status" value="1"/>
</dbReference>
<evidence type="ECO:0000259" key="9">
    <source>
        <dbReference type="Pfam" id="PF00884"/>
    </source>
</evidence>
<protein>
    <submittedName>
        <fullName evidence="10">LTA synthase family protein</fullName>
        <ecNumber evidence="10">2.7.8.-</ecNumber>
    </submittedName>
</protein>
<keyword evidence="4 8" id="KW-0812">Transmembrane</keyword>
<keyword evidence="3 7" id="KW-1003">Cell membrane</keyword>
<keyword evidence="6 7" id="KW-0472">Membrane</keyword>
<keyword evidence="5 8" id="KW-1133">Transmembrane helix</keyword>
<dbReference type="Proteomes" id="UP001342826">
    <property type="component" value="Unassembled WGS sequence"/>
</dbReference>
<dbReference type="RefSeq" id="WP_066225135.1">
    <property type="nucleotide sequence ID" value="NZ_JARTFQ010000007.1"/>
</dbReference>
<comment type="caution">
    <text evidence="10">The sequence shown here is derived from an EMBL/GenBank/DDBJ whole genome shotgun (WGS) entry which is preliminary data.</text>
</comment>
<gene>
    <name evidence="10" type="ORF">P9271_06230</name>
</gene>
<dbReference type="PANTHER" id="PTHR47371:SF1">
    <property type="entry name" value="LIPOTEICHOIC ACID SYNTHASE-LIKE YQGS"/>
    <property type="match status" value="1"/>
</dbReference>
<keyword evidence="11" id="KW-1185">Reference proteome</keyword>
<name>A0ABU6NUV7_9BACI</name>
<feature type="transmembrane region" description="Helical" evidence="8">
    <location>
        <begin position="112"/>
        <end position="135"/>
    </location>
</feature>
<sequence>MRKKSFSKISYLLIATVFLWIKTYIVYKTSFDIKIENFTQEFILFINPLSFLLLIFGIGLFMKEKNRNRYVFGASILVTGILLANMVFYRFFNDFLTIPVLFQTSNMGDLGSSISTLFLPTDILMFVDIVILFFLLRKPAFRTEARMTRKEKSAYYLLVAAVFFFNLGLAEAERPQLLTRSFDREMLVKNISVYNFHIYDGLLQSKTSAQRALADSNSLTEIQNYVNANRKEPNQDLFGAAKDRNVILVSMESLQSFVINETMNGQEITPFLNEFIKNSYYFDNFYHQTGQGKTSDSEFIVDNSLYPLGRGAVFFTNSNNEYVASPEILKEKGYYSAVLHSNNKSFWNRDLMYHSLGYDRFFEVNDYDVTDENSIGWGLKDKEFFEQSVDHLAQLPQPFYTRLITLTNHFPFEIGEEDKFIEEFDSNSKTLNRYFPTVRYMDEALKAFIEKLKGSGVYENSIIVMYGDHYGISENHNVAMAKFLNKEEITPFDTIQLQRVPLIVHIPGVTDKNPQTFSQVGGQIDIQPTIMHLLGIETKDQIHFGTDLFAKDRLPFTVLRDGSFITEDYIYTRGECYEKATGEIATNGACEPYMEKSKQELNYSDEIIYGDLLRFYEKDNDKKPTEEEIVPTKDVNKQ</sequence>
<evidence type="ECO:0000256" key="7">
    <source>
        <dbReference type="PIRNR" id="PIRNR005091"/>
    </source>
</evidence>
<dbReference type="CDD" id="cd16015">
    <property type="entry name" value="LTA_synthase"/>
    <property type="match status" value="1"/>
</dbReference>
<evidence type="ECO:0000256" key="4">
    <source>
        <dbReference type="ARBA" id="ARBA00022692"/>
    </source>
</evidence>
<keyword evidence="10" id="KW-0808">Transferase</keyword>
<feature type="transmembrane region" description="Helical" evidence="8">
    <location>
        <begin position="70"/>
        <end position="92"/>
    </location>
</feature>
<dbReference type="GeneID" id="301139509"/>
<dbReference type="InterPro" id="IPR012160">
    <property type="entry name" value="LtaS-like"/>
</dbReference>
<organism evidence="10 11">
    <name type="scientific">Metabacillus fastidiosus</name>
    <dbReference type="NCBI Taxonomy" id="1458"/>
    <lineage>
        <taxon>Bacteria</taxon>
        <taxon>Bacillati</taxon>
        <taxon>Bacillota</taxon>
        <taxon>Bacilli</taxon>
        <taxon>Bacillales</taxon>
        <taxon>Bacillaceae</taxon>
        <taxon>Metabacillus</taxon>
    </lineage>
</organism>
<dbReference type="Gene3D" id="3.40.720.10">
    <property type="entry name" value="Alkaline Phosphatase, subunit A"/>
    <property type="match status" value="1"/>
</dbReference>
<evidence type="ECO:0000313" key="11">
    <source>
        <dbReference type="Proteomes" id="UP001342826"/>
    </source>
</evidence>
<feature type="transmembrane region" description="Helical" evidence="8">
    <location>
        <begin position="42"/>
        <end position="61"/>
    </location>
</feature>
<dbReference type="InterPro" id="IPR000917">
    <property type="entry name" value="Sulfatase_N"/>
</dbReference>
<feature type="transmembrane region" description="Helical" evidence="8">
    <location>
        <begin position="9"/>
        <end position="27"/>
    </location>
</feature>
<dbReference type="PIRSF" id="PIRSF005091">
    <property type="entry name" value="Mmb_sulf_HI1246"/>
    <property type="match status" value="1"/>
</dbReference>
<dbReference type="InterPro" id="IPR017850">
    <property type="entry name" value="Alkaline_phosphatase_core_sf"/>
</dbReference>